<dbReference type="PANTHER" id="PTHR22760">
    <property type="entry name" value="GLYCOSYLTRANSFERASE"/>
    <property type="match status" value="1"/>
</dbReference>
<evidence type="ECO:0000313" key="14">
    <source>
        <dbReference type="Proteomes" id="UP000652761"/>
    </source>
</evidence>
<feature type="non-terminal residue" evidence="13">
    <location>
        <position position="1"/>
    </location>
</feature>
<dbReference type="OrthoDB" id="19039at2759"/>
<comment type="pathway">
    <text evidence="2">Protein modification; protein glycosylation.</text>
</comment>
<name>A0A843U4G8_COLES</name>
<evidence type="ECO:0000256" key="8">
    <source>
        <dbReference type="ARBA" id="ARBA00022989"/>
    </source>
</evidence>
<comment type="subcellular location">
    <subcellularLocation>
        <location evidence="1 12">Endoplasmic reticulum membrane</location>
        <topology evidence="1 12">Multi-pass membrane protein</topology>
    </subcellularLocation>
</comment>
<feature type="transmembrane region" description="Helical" evidence="12">
    <location>
        <begin position="96"/>
        <end position="120"/>
    </location>
</feature>
<dbReference type="PANTHER" id="PTHR22760:SF1">
    <property type="entry name" value="DOL-P-MAN:MAN(7)GLCNAC(2)-PP-DOL ALPHA-1,6-MANNOSYLTRANSFERASE"/>
    <property type="match status" value="1"/>
</dbReference>
<comment type="catalytic activity">
    <reaction evidence="11">
        <text>an alpha-D-Man-(1-&gt;2)-alpha-D-Man-(1-&gt;2)-alpha-D-Man-(1-&gt;3)-[alpha-D-Man-(1-&gt;2)-alpha-D-Man-(1-&gt;3)-alpha-D-Man-(1-&gt;6)]-beta-D-Man-(1-&gt;4)-beta-D-GlcNAc-(1-&gt;4)-alpha-D-GlcNAc-diphospho-di-trans,poly-cis-dolichol + a di-trans,poly-cis-dolichyl beta-D-mannosyl phosphate = an alpha-D-Man-(1-&gt;2)-alpha-D-Man-(1-&gt;2)-alpha-D-Man-(1-&gt;3)-[alpha-D-Man-(1-&gt;2)-alpha-D-Man-(1-&gt;3)-[alpha-D-Man-(1-&gt;6)]-alpha-D-Man-(1-&gt;6)]-beta-D-Man-(1-&gt;4)-beta-D-GlcNAc-(1-&gt;4)-alpha-D-GlcNAc-diphospho-di-trans,poly-cis-dolichol + a di-trans,poly-cis-dolichyl phosphate + H(+)</text>
        <dbReference type="Rhea" id="RHEA:29535"/>
        <dbReference type="Rhea" id="RHEA-COMP:19498"/>
        <dbReference type="Rhea" id="RHEA-COMP:19501"/>
        <dbReference type="Rhea" id="RHEA-COMP:19518"/>
        <dbReference type="Rhea" id="RHEA-COMP:19519"/>
        <dbReference type="ChEBI" id="CHEBI:15378"/>
        <dbReference type="ChEBI" id="CHEBI:57683"/>
        <dbReference type="ChEBI" id="CHEBI:58211"/>
        <dbReference type="ChEBI" id="CHEBI:132517"/>
        <dbReference type="ChEBI" id="CHEBI:132519"/>
        <dbReference type="EC" id="2.4.1.260"/>
    </reaction>
    <physiologicalReaction direction="left-to-right" evidence="11">
        <dbReference type="Rhea" id="RHEA:29536"/>
    </physiologicalReaction>
</comment>
<evidence type="ECO:0000313" key="13">
    <source>
        <dbReference type="EMBL" id="MQL75249.1"/>
    </source>
</evidence>
<dbReference type="AlphaFoldDB" id="A0A843U4G8"/>
<gene>
    <name evidence="13" type="ORF">Taro_007617</name>
</gene>
<feature type="transmembrane region" description="Helical" evidence="12">
    <location>
        <begin position="12"/>
        <end position="34"/>
    </location>
</feature>
<comment type="caution">
    <text evidence="13">The sequence shown here is derived from an EMBL/GenBank/DDBJ whole genome shotgun (WGS) entry which is preliminary data.</text>
</comment>
<organism evidence="13 14">
    <name type="scientific">Colocasia esculenta</name>
    <name type="common">Wild taro</name>
    <name type="synonym">Arum esculentum</name>
    <dbReference type="NCBI Taxonomy" id="4460"/>
    <lineage>
        <taxon>Eukaryota</taxon>
        <taxon>Viridiplantae</taxon>
        <taxon>Streptophyta</taxon>
        <taxon>Embryophyta</taxon>
        <taxon>Tracheophyta</taxon>
        <taxon>Spermatophyta</taxon>
        <taxon>Magnoliopsida</taxon>
        <taxon>Liliopsida</taxon>
        <taxon>Araceae</taxon>
        <taxon>Aroideae</taxon>
        <taxon>Colocasieae</taxon>
        <taxon>Colocasia</taxon>
    </lineage>
</organism>
<evidence type="ECO:0000256" key="11">
    <source>
        <dbReference type="ARBA" id="ARBA00048899"/>
    </source>
</evidence>
<evidence type="ECO:0000256" key="4">
    <source>
        <dbReference type="ARBA" id="ARBA00022676"/>
    </source>
</evidence>
<dbReference type="EC" id="2.4.1.-" evidence="12"/>
<feature type="transmembrane region" description="Helical" evidence="12">
    <location>
        <begin position="71"/>
        <end position="90"/>
    </location>
</feature>
<evidence type="ECO:0000256" key="12">
    <source>
        <dbReference type="RuleBase" id="RU363075"/>
    </source>
</evidence>
<dbReference type="GO" id="GO:0052917">
    <property type="term" value="F:dol-P-Man:Man(7)GlcNAc(2)-PP-Dol alpha-1,6-mannosyltransferase activity"/>
    <property type="evidence" value="ECO:0007669"/>
    <property type="project" value="UniProtKB-EC"/>
</dbReference>
<evidence type="ECO:0000256" key="9">
    <source>
        <dbReference type="ARBA" id="ARBA00023136"/>
    </source>
</evidence>
<protein>
    <recommendedName>
        <fullName evidence="12">Mannosyltransferase</fullName>
        <ecNumber evidence="12">2.4.1.-</ecNumber>
    </recommendedName>
</protein>
<keyword evidence="14" id="KW-1185">Reference proteome</keyword>
<keyword evidence="7 12" id="KW-0256">Endoplasmic reticulum</keyword>
<evidence type="ECO:0000256" key="7">
    <source>
        <dbReference type="ARBA" id="ARBA00022824"/>
    </source>
</evidence>
<proteinExistence type="inferred from homology"/>
<evidence type="ECO:0000256" key="5">
    <source>
        <dbReference type="ARBA" id="ARBA00022679"/>
    </source>
</evidence>
<keyword evidence="5" id="KW-0808">Transferase</keyword>
<keyword evidence="8 12" id="KW-1133">Transmembrane helix</keyword>
<evidence type="ECO:0000256" key="2">
    <source>
        <dbReference type="ARBA" id="ARBA00004922"/>
    </source>
</evidence>
<feature type="transmembrane region" description="Helical" evidence="12">
    <location>
        <begin position="180"/>
        <end position="202"/>
    </location>
</feature>
<comment type="function">
    <text evidence="10">Mannosyltransferase that operates in the biosynthetic pathway of dolichol-linked oligosaccharides, the glycan precursors employed in protein asparagine (N)-glycosylation. The assembly of dolichol-linked oligosaccharides begins on the cytosolic side of the endoplasmic reticulum membrane and finishes in its lumen. The sequential addition of sugars to dolichol pyrophosphate produces dolichol-linked oligosaccharides containing fourteen sugars, including two GlcNAcs, nine mannoses and three glucoses. Once assembled, the oligosaccharide is transferred from the lipid to nascent proteins by oligosaccharyltransferases. In the lumen of the endoplasmic reticulum, adds the eighth mannose residue in an alpha-1,6 linkage onto Man(7)GlcNAc(2)-PP-dolichol to produce Man(8)GlcNAc(2)-PP-dolichol.</text>
</comment>
<dbReference type="GO" id="GO:0006487">
    <property type="term" value="P:protein N-linked glycosylation"/>
    <property type="evidence" value="ECO:0007669"/>
    <property type="project" value="TreeGrafter"/>
</dbReference>
<dbReference type="GO" id="GO:0005789">
    <property type="term" value="C:endoplasmic reticulum membrane"/>
    <property type="evidence" value="ECO:0007669"/>
    <property type="project" value="UniProtKB-SubCell"/>
</dbReference>
<feature type="transmembrane region" description="Helical" evidence="12">
    <location>
        <begin position="265"/>
        <end position="287"/>
    </location>
</feature>
<keyword evidence="4 12" id="KW-0328">Glycosyltransferase</keyword>
<dbReference type="Pfam" id="PF03901">
    <property type="entry name" value="Glyco_transf_22"/>
    <property type="match status" value="1"/>
</dbReference>
<evidence type="ECO:0000256" key="6">
    <source>
        <dbReference type="ARBA" id="ARBA00022692"/>
    </source>
</evidence>
<dbReference type="InterPro" id="IPR005599">
    <property type="entry name" value="GPI_mannosylTrfase"/>
</dbReference>
<feature type="transmembrane region" description="Helical" evidence="12">
    <location>
        <begin position="46"/>
        <end position="64"/>
    </location>
</feature>
<feature type="transmembrane region" description="Helical" evidence="12">
    <location>
        <begin position="209"/>
        <end position="227"/>
    </location>
</feature>
<reference evidence="13" key="1">
    <citation type="submission" date="2017-07" db="EMBL/GenBank/DDBJ databases">
        <title>Taro Niue Genome Assembly and Annotation.</title>
        <authorList>
            <person name="Atibalentja N."/>
            <person name="Keating K."/>
            <person name="Fields C.J."/>
        </authorList>
    </citation>
    <scope>NUCLEOTIDE SEQUENCE</scope>
    <source>
        <strain evidence="13">Niue_2</strain>
        <tissue evidence="13">Leaf</tissue>
    </source>
</reference>
<feature type="transmembrane region" description="Helical" evidence="12">
    <location>
        <begin position="233"/>
        <end position="253"/>
    </location>
</feature>
<keyword evidence="6 12" id="KW-0812">Transmembrane</keyword>
<evidence type="ECO:0000256" key="3">
    <source>
        <dbReference type="ARBA" id="ARBA00007063"/>
    </source>
</evidence>
<accession>A0A843U4G8</accession>
<dbReference type="Proteomes" id="UP000652761">
    <property type="component" value="Unassembled WGS sequence"/>
</dbReference>
<comment type="similarity">
    <text evidence="3 12">Belongs to the glycosyltransferase 22 family.</text>
</comment>
<feature type="transmembrane region" description="Helical" evidence="12">
    <location>
        <begin position="132"/>
        <end position="152"/>
    </location>
</feature>
<sequence length="420" mass="49087">MVLIMQFLHLPKLYTLLVVRLVLGSILLSTLRFFHLQVRRKFGNVVEAFFILLTAVQFHVLFYCTRPLPNILAFSLVNMAYAFWLKGSLLATLRCLTFATIVFRCDMLLLFGPIGLGLLLMRSISFWESVKCCITTAVLCIGLTSIIDSIMWQRLVWPELEVFWFNTVLNRSSEWGTHSYHWYFTSALPRSLLVAYPLCLLGVLLDRRIWPYFFPVLSFVLFYSKLAHKELRFIISAIPMFNLCASIAASRIYNNRRKSMWRWIYIVMLGAFLVSLGCSAVTFMASFDNYPSANALKALHQIGSNSNDTSDKWVHIDNFAAMNGISRFCEDNPPWRYSKEEGIDVSEYQHRNFTYLLNEHPKIEGYRCLFAEYGFSRAHYKIGFRPIQLGFLVQRRRERRWKVDNVTDEDKRRRLLNQIS</sequence>
<evidence type="ECO:0000256" key="10">
    <source>
        <dbReference type="ARBA" id="ARBA00044721"/>
    </source>
</evidence>
<evidence type="ECO:0000256" key="1">
    <source>
        <dbReference type="ARBA" id="ARBA00004477"/>
    </source>
</evidence>
<keyword evidence="9 12" id="KW-0472">Membrane</keyword>
<dbReference type="EMBL" id="NMUH01000242">
    <property type="protein sequence ID" value="MQL75249.1"/>
    <property type="molecule type" value="Genomic_DNA"/>
</dbReference>